<name>A0AAF5DFT7_STRER</name>
<protein>
    <submittedName>
        <fullName evidence="2">Uncharacterized protein</fullName>
    </submittedName>
</protein>
<evidence type="ECO:0000313" key="1">
    <source>
        <dbReference type="Proteomes" id="UP000035681"/>
    </source>
</evidence>
<proteinExistence type="predicted"/>
<organism evidence="1 2">
    <name type="scientific">Strongyloides stercoralis</name>
    <name type="common">Threadworm</name>
    <dbReference type="NCBI Taxonomy" id="6248"/>
    <lineage>
        <taxon>Eukaryota</taxon>
        <taxon>Metazoa</taxon>
        <taxon>Ecdysozoa</taxon>
        <taxon>Nematoda</taxon>
        <taxon>Chromadorea</taxon>
        <taxon>Rhabditida</taxon>
        <taxon>Tylenchina</taxon>
        <taxon>Panagrolaimomorpha</taxon>
        <taxon>Strongyloidoidea</taxon>
        <taxon>Strongyloididae</taxon>
        <taxon>Strongyloides</taxon>
    </lineage>
</organism>
<sequence>IFFFNIVLMSSHNSIQVEDIDKVEELIKKSGCWEAHLRLSDCMVENKCFNEAFGGYWEVDDCYEERPQTKKLDIETFQSCYFSQNWFLDDGKISNLLVEDELDDRDVNYYKASFYCHKNEKVQSINCLKKLLETDVSPAMKYSHWTSIFKLSLNDEILGFNQLKDILFNKIANYVKSLGEQIGVWEMTALLYGKYGKSCEIEHLRSLILLTSINDFSSYWLLFDQLKGINGNNFYIGCKCRALQLLINEAEASKGFLKDIKIKKYYNLKDELINEYGEKKVEEATKEMCKDILNIHVENIEEMPPPHACKMDGCLKSEEQLSLMINNFISRYPYIFNEMGIKSNFVNMLGEFVQMNKCPELRSRSDISECDKERLASEGFRSRSSTNENIDSVVNPFRRHSIQIHVGAKGSPESMVRHRTYSVNASSENGTQIDKDIREAAKAARNNKRYSTGNIETNKFGSFRDTNKSVQTYRLFNKSRPQSLALSEDEDEVFNKSSRETTNVIKEEDDDQVFSDSIKIDKATNIVTIITN</sequence>
<evidence type="ECO:0000313" key="2">
    <source>
        <dbReference type="WBParaSite" id="TCONS_00011523.p1"/>
    </source>
</evidence>
<reference evidence="2" key="1">
    <citation type="submission" date="2024-02" db="UniProtKB">
        <authorList>
            <consortium name="WormBaseParasite"/>
        </authorList>
    </citation>
    <scope>IDENTIFICATION</scope>
</reference>
<keyword evidence="1" id="KW-1185">Reference proteome</keyword>
<dbReference type="WBParaSite" id="TCONS_00011523.p1">
    <property type="protein sequence ID" value="TCONS_00011523.p1"/>
    <property type="gene ID" value="XLOC_006028"/>
</dbReference>
<dbReference type="AlphaFoldDB" id="A0AAF5DFT7"/>
<dbReference type="Proteomes" id="UP000035681">
    <property type="component" value="Unplaced"/>
</dbReference>
<accession>A0AAF5DFT7</accession>